<feature type="transmembrane region" description="Helical" evidence="1">
    <location>
        <begin position="499"/>
        <end position="518"/>
    </location>
</feature>
<proteinExistence type="predicted"/>
<dbReference type="SUPFAM" id="SSF82866">
    <property type="entry name" value="Multidrug efflux transporter AcrB transmembrane domain"/>
    <property type="match status" value="1"/>
</dbReference>
<organism evidence="3">
    <name type="scientific">Petromyzon marinus</name>
    <name type="common">Sea lamprey</name>
    <dbReference type="NCBI Taxonomy" id="7757"/>
    <lineage>
        <taxon>Eukaryota</taxon>
        <taxon>Metazoa</taxon>
        <taxon>Chordata</taxon>
        <taxon>Craniata</taxon>
        <taxon>Vertebrata</taxon>
        <taxon>Cyclostomata</taxon>
        <taxon>Hyperoartia</taxon>
        <taxon>Petromyzontiformes</taxon>
        <taxon>Petromyzontidae</taxon>
        <taxon>Petromyzon</taxon>
    </lineage>
</organism>
<dbReference type="GeneTree" id="ENSGT00940000157931"/>
<name>S4RQ73_PETMA</name>
<feature type="transmembrane region" description="Helical" evidence="1">
    <location>
        <begin position="383"/>
        <end position="407"/>
    </location>
</feature>
<evidence type="ECO:0000256" key="1">
    <source>
        <dbReference type="SAM" id="Phobius"/>
    </source>
</evidence>
<reference evidence="3" key="1">
    <citation type="submission" date="2025-08" db="UniProtKB">
        <authorList>
            <consortium name="Ensembl"/>
        </authorList>
    </citation>
    <scope>IDENTIFICATION</scope>
</reference>
<sequence length="519" mass="56088">VQTVFVSKIAGERQEPPVYRFSLDPVPPSPWQQLAPGNGEVPAFKVFPRAFGNFSRRLCVCVSSLGLPGPRVPAKFLLTSAPECDRRGWRLHFSFYASASHQPNTRRLFFSQMRRFPFQSRVCLGPRGCTLSQAPDGPNHGHFYVPRSHAANARDTATFHLRDCVDSKKRLSATKPIICTDALFFLFLLIVTVSRHRSSNVNVLGDEGEVLFDPEFDVVRELAHLCRLCKAFAANGQLVKPGGAQCLPSGFSLSSVLRLMSAECRDLPEPRLLPGQLSHAALGFREGRVAWLSLAFESVTYRGGSAVDSLDDYARWEAFLQQQLASLPPDSVLRRGFQTCQHWKQVFTEVLGNEGVQSALCSLALSLAICVAAVAVFTSHLCLTFIVLMMVLGVLGVVVATMLAFGYELGAVEATSLSILVGSSLDYSLHIVEGYLVAGPRAQPVRLARPPSSSHCWSRAVSAVRSAGPAVLCAGLTTAVSALPLAPCLVAPFARFGRLLVVASLASLVLALAVCPAAL</sequence>
<dbReference type="STRING" id="7757.ENSPMAP00000007359"/>
<dbReference type="PANTHER" id="PTHR46687">
    <property type="entry name" value="PROTEIN DISPATCHED HOMOLOG 3"/>
    <property type="match status" value="1"/>
</dbReference>
<protein>
    <recommendedName>
        <fullName evidence="2">DUF7023 domain-containing protein</fullName>
    </recommendedName>
</protein>
<keyword evidence="1" id="KW-1133">Transmembrane helix</keyword>
<accession>S4RQ73</accession>
<dbReference type="InterPro" id="IPR042480">
    <property type="entry name" value="DISP3"/>
</dbReference>
<dbReference type="HOGENOM" id="CLU_526366_0_0_1"/>
<keyword evidence="1" id="KW-0812">Transmembrane</keyword>
<dbReference type="PANTHER" id="PTHR46687:SF1">
    <property type="entry name" value="PROTEIN DISPATCHED HOMOLOG 3"/>
    <property type="match status" value="1"/>
</dbReference>
<dbReference type="Gene3D" id="1.20.1640.10">
    <property type="entry name" value="Multidrug efflux transporter AcrB transmembrane domain"/>
    <property type="match status" value="1"/>
</dbReference>
<evidence type="ECO:0000313" key="3">
    <source>
        <dbReference type="Ensembl" id="ENSPMAP00000007359.1"/>
    </source>
</evidence>
<feature type="transmembrane region" description="Helical" evidence="1">
    <location>
        <begin position="469"/>
        <end position="493"/>
    </location>
</feature>
<dbReference type="Pfam" id="PF22894">
    <property type="entry name" value="DUF7023"/>
    <property type="match status" value="1"/>
</dbReference>
<keyword evidence="1" id="KW-0472">Membrane</keyword>
<dbReference type="GO" id="GO:0005737">
    <property type="term" value="C:cytoplasm"/>
    <property type="evidence" value="ECO:0007669"/>
    <property type="project" value="TreeGrafter"/>
</dbReference>
<feature type="transmembrane region" description="Helical" evidence="1">
    <location>
        <begin position="359"/>
        <end position="377"/>
    </location>
</feature>
<dbReference type="AlphaFoldDB" id="S4RQ73"/>
<evidence type="ECO:0000259" key="2">
    <source>
        <dbReference type="Pfam" id="PF22894"/>
    </source>
</evidence>
<dbReference type="Ensembl" id="ENSPMAT00000007391.1">
    <property type="protein sequence ID" value="ENSPMAP00000007359.1"/>
    <property type="gene ID" value="ENSPMAG00000006667.1"/>
</dbReference>
<reference evidence="3" key="2">
    <citation type="submission" date="2025-09" db="UniProtKB">
        <authorList>
            <consortium name="Ensembl"/>
        </authorList>
    </citation>
    <scope>IDENTIFICATION</scope>
</reference>
<dbReference type="OMA" id="DYARWEA"/>
<dbReference type="InterPro" id="IPR053954">
    <property type="entry name" value="DUF7023"/>
</dbReference>
<feature type="domain" description="DUF7023" evidence="2">
    <location>
        <begin position="2"/>
        <end position="180"/>
    </location>
</feature>